<keyword evidence="8" id="KW-0547">Nucleotide-binding</keyword>
<evidence type="ECO:0000256" key="5">
    <source>
        <dbReference type="ARBA" id="ARBA00022676"/>
    </source>
</evidence>
<comment type="subcellular location">
    <subcellularLocation>
        <location evidence="1">Membrane</location>
        <topology evidence="1">Single-pass type II membrane protein</topology>
    </subcellularLocation>
</comment>
<comment type="caution">
    <text evidence="13">The sequence shown here is derived from an EMBL/GenBank/DDBJ whole genome shotgun (WGS) entry which is preliminary data.</text>
</comment>
<name>A0A8S3QAD5_MYTED</name>
<evidence type="ECO:0000256" key="10">
    <source>
        <dbReference type="ARBA" id="ARBA00022989"/>
    </source>
</evidence>
<organism evidence="13 14">
    <name type="scientific">Mytilus edulis</name>
    <name type="common">Blue mussel</name>
    <dbReference type="NCBI Taxonomy" id="6550"/>
    <lineage>
        <taxon>Eukaryota</taxon>
        <taxon>Metazoa</taxon>
        <taxon>Spiralia</taxon>
        <taxon>Lophotrochozoa</taxon>
        <taxon>Mollusca</taxon>
        <taxon>Bivalvia</taxon>
        <taxon>Autobranchia</taxon>
        <taxon>Pteriomorphia</taxon>
        <taxon>Mytilida</taxon>
        <taxon>Mytiloidea</taxon>
        <taxon>Mytilidae</taxon>
        <taxon>Mytilinae</taxon>
        <taxon>Mytilus</taxon>
    </lineage>
</organism>
<evidence type="ECO:0000256" key="4">
    <source>
        <dbReference type="ARBA" id="ARBA00012557"/>
    </source>
</evidence>
<keyword evidence="5 13" id="KW-0328">Glycosyltransferase</keyword>
<proteinExistence type="inferred from homology"/>
<protein>
    <recommendedName>
        <fullName evidence="4">N-acetylgalactosaminide beta-1,3-galactosyltransferase</fullName>
        <ecNumber evidence="4">2.4.1.122</ecNumber>
    </recommendedName>
</protein>
<dbReference type="EMBL" id="CAJPWZ010000365">
    <property type="protein sequence ID" value="CAG2191511.1"/>
    <property type="molecule type" value="Genomic_DNA"/>
</dbReference>
<evidence type="ECO:0000313" key="13">
    <source>
        <dbReference type="EMBL" id="CAG2191511.1"/>
    </source>
</evidence>
<evidence type="ECO:0000256" key="8">
    <source>
        <dbReference type="ARBA" id="ARBA00022741"/>
    </source>
</evidence>
<reference evidence="13" key="1">
    <citation type="submission" date="2021-03" db="EMBL/GenBank/DDBJ databases">
        <authorList>
            <person name="Bekaert M."/>
        </authorList>
    </citation>
    <scope>NUCLEOTIDE SEQUENCE</scope>
</reference>
<keyword evidence="9" id="KW-0735">Signal-anchor</keyword>
<keyword evidence="10" id="KW-1133">Transmembrane helix</keyword>
<gene>
    <name evidence="13" type="ORF">MEDL_6780</name>
</gene>
<evidence type="ECO:0000259" key="12">
    <source>
        <dbReference type="Pfam" id="PF02434"/>
    </source>
</evidence>
<dbReference type="OrthoDB" id="414175at2759"/>
<dbReference type="Gene3D" id="3.90.550.50">
    <property type="match status" value="1"/>
</dbReference>
<sequence length="297" mass="34402">MYTPTSQRKLRARVLVRKSKDFTANNSWIFTESNETRLIKTHRNSVDITSSTLKPEKTDGPKSVHIRILCWIMTCPNNLHLFAIHVKNTWGKRCDILLFMSSKQDKDFPAIGLDTQEGRDHLTAKSHARMAADDDTYVIVENLKYLLKDYITSEPIFFGQSLVEPDIKQPFNSGGPGYVLSKEALIRLGNKGNSSEACKQDGHFEDVNVSKCLLKFKVKIGNTLDKQHRTKFHHLPIDNYLFGKYPTWYYKYNTKTPRKGPDSMSEYVISFHYVKPDLMHIIDFFIYHMKLYNVHSS</sequence>
<evidence type="ECO:0000256" key="9">
    <source>
        <dbReference type="ARBA" id="ARBA00022968"/>
    </source>
</evidence>
<dbReference type="GO" id="GO:0016020">
    <property type="term" value="C:membrane"/>
    <property type="evidence" value="ECO:0007669"/>
    <property type="project" value="UniProtKB-SubCell"/>
</dbReference>
<dbReference type="AlphaFoldDB" id="A0A8S3QAD5"/>
<keyword evidence="11" id="KW-0472">Membrane</keyword>
<keyword evidence="14" id="KW-1185">Reference proteome</keyword>
<dbReference type="PANTHER" id="PTHR23033">
    <property type="entry name" value="BETA1,3-GALACTOSYLTRANSFERASE"/>
    <property type="match status" value="1"/>
</dbReference>
<dbReference type="GO" id="GO:0016263">
    <property type="term" value="F:glycoprotein-N-acetylgalactosamine 3-beta-galactosyltransferase activity"/>
    <property type="evidence" value="ECO:0007669"/>
    <property type="project" value="UniProtKB-EC"/>
</dbReference>
<keyword evidence="7" id="KW-0812">Transmembrane</keyword>
<dbReference type="EC" id="2.4.1.122" evidence="4"/>
<dbReference type="GO" id="GO:0000166">
    <property type="term" value="F:nucleotide binding"/>
    <property type="evidence" value="ECO:0007669"/>
    <property type="project" value="UniProtKB-KW"/>
</dbReference>
<evidence type="ECO:0000256" key="7">
    <source>
        <dbReference type="ARBA" id="ARBA00022692"/>
    </source>
</evidence>
<dbReference type="InterPro" id="IPR026050">
    <property type="entry name" value="C1GALT1/C1GALT1_chp1"/>
</dbReference>
<dbReference type="Pfam" id="PF02434">
    <property type="entry name" value="Fringe"/>
    <property type="match status" value="1"/>
</dbReference>
<dbReference type="Proteomes" id="UP000683360">
    <property type="component" value="Unassembled WGS sequence"/>
</dbReference>
<evidence type="ECO:0000256" key="6">
    <source>
        <dbReference type="ARBA" id="ARBA00022679"/>
    </source>
</evidence>
<comment type="pathway">
    <text evidence="2">Protein modification; protein glycosylation.</text>
</comment>
<evidence type="ECO:0000256" key="2">
    <source>
        <dbReference type="ARBA" id="ARBA00004922"/>
    </source>
</evidence>
<evidence type="ECO:0000256" key="1">
    <source>
        <dbReference type="ARBA" id="ARBA00004606"/>
    </source>
</evidence>
<keyword evidence="6 13" id="KW-0808">Transferase</keyword>
<evidence type="ECO:0000313" key="14">
    <source>
        <dbReference type="Proteomes" id="UP000683360"/>
    </source>
</evidence>
<evidence type="ECO:0000256" key="3">
    <source>
        <dbReference type="ARBA" id="ARBA00006462"/>
    </source>
</evidence>
<comment type="similarity">
    <text evidence="3">Belongs to the glycosyltransferase 31 family. Beta3-Gal-T subfamily.</text>
</comment>
<dbReference type="PANTHER" id="PTHR23033:SF14">
    <property type="entry name" value="GLYCOPROTEIN-N-ACETYLGALACTOSAMINE 3-BETA-GALACTOSYLTRANSFERASE 1-RELATED"/>
    <property type="match status" value="1"/>
</dbReference>
<dbReference type="InterPro" id="IPR003378">
    <property type="entry name" value="Fringe-like_glycosylTrfase"/>
</dbReference>
<evidence type="ECO:0000256" key="11">
    <source>
        <dbReference type="ARBA" id="ARBA00023136"/>
    </source>
</evidence>
<accession>A0A8S3QAD5</accession>
<feature type="domain" description="Fringe-like glycosyltransferase" evidence="12">
    <location>
        <begin position="129"/>
        <end position="221"/>
    </location>
</feature>